<dbReference type="InterPro" id="IPR007569">
    <property type="entry name" value="DUF559"/>
</dbReference>
<dbReference type="InterPro" id="IPR011335">
    <property type="entry name" value="Restrct_endonuc-II-like"/>
</dbReference>
<dbReference type="EMBL" id="JANWTC010000001">
    <property type="protein sequence ID" value="MCS5478226.1"/>
    <property type="molecule type" value="Genomic_DNA"/>
</dbReference>
<dbReference type="Proteomes" id="UP001205965">
    <property type="component" value="Unassembled WGS sequence"/>
</dbReference>
<proteinExistence type="predicted"/>
<feature type="domain" description="DUF559" evidence="1">
    <location>
        <begin position="128"/>
        <end position="222"/>
    </location>
</feature>
<sequence length="256" mass="29280">MRALSHRRPYLVFTGRTALQLYSGTQVTTPLSGLVRPPRSAHGSALLTLRRRRRVFYREHDRVLVSPPVVAVADCLGDAAETELIDFLEQQYTGRQGRILMEAELNALLRVPRQLRDLISRAAIGADSEVEREVFRALRARGLKVVQNHEIGGYSFDGVLPGVKLIVEIDGYRYHAGESREIFVIDRWKANYAVRHGYRVLRYSGSCVKHHLDLVVEQIVAAAHDLEEPLFSEEHQVWEWHETVNRDGPWIREVAQ</sequence>
<protein>
    <submittedName>
        <fullName evidence="2">DUF559 domain-containing protein</fullName>
    </submittedName>
</protein>
<dbReference type="Pfam" id="PF04480">
    <property type="entry name" value="DUF559"/>
    <property type="match status" value="1"/>
</dbReference>
<keyword evidence="3" id="KW-1185">Reference proteome</keyword>
<dbReference type="Gene3D" id="3.40.960.10">
    <property type="entry name" value="VSR Endonuclease"/>
    <property type="match status" value="1"/>
</dbReference>
<dbReference type="RefSeq" id="WP_259426266.1">
    <property type="nucleotide sequence ID" value="NZ_JANWTC010000001.1"/>
</dbReference>
<name>A0ABT2FSX2_9CORY</name>
<accession>A0ABT2FSX2</accession>
<evidence type="ECO:0000313" key="3">
    <source>
        <dbReference type="Proteomes" id="UP001205965"/>
    </source>
</evidence>
<evidence type="ECO:0000313" key="2">
    <source>
        <dbReference type="EMBL" id="MCS5478226.1"/>
    </source>
</evidence>
<comment type="caution">
    <text evidence="2">The sequence shown here is derived from an EMBL/GenBank/DDBJ whole genome shotgun (WGS) entry which is preliminary data.</text>
</comment>
<gene>
    <name evidence="2" type="ORF">NYP18_00965</name>
</gene>
<dbReference type="SUPFAM" id="SSF52980">
    <property type="entry name" value="Restriction endonuclease-like"/>
    <property type="match status" value="1"/>
</dbReference>
<reference evidence="2 3" key="1">
    <citation type="submission" date="2022-08" db="EMBL/GenBank/DDBJ databases">
        <title>YIM 101645 draft genome.</title>
        <authorList>
            <person name="Chen X."/>
        </authorList>
    </citation>
    <scope>NUCLEOTIDE SEQUENCE [LARGE SCALE GENOMIC DNA]</scope>
    <source>
        <strain evidence="2 3">YIM 101645</strain>
    </source>
</reference>
<organism evidence="2 3">
    <name type="scientific">Corynebacterium lemuris</name>
    <dbReference type="NCBI Taxonomy" id="1859292"/>
    <lineage>
        <taxon>Bacteria</taxon>
        <taxon>Bacillati</taxon>
        <taxon>Actinomycetota</taxon>
        <taxon>Actinomycetes</taxon>
        <taxon>Mycobacteriales</taxon>
        <taxon>Corynebacteriaceae</taxon>
        <taxon>Corynebacterium</taxon>
    </lineage>
</organism>
<evidence type="ECO:0000259" key="1">
    <source>
        <dbReference type="Pfam" id="PF04480"/>
    </source>
</evidence>